<dbReference type="Gene3D" id="3.90.660.10">
    <property type="match status" value="1"/>
</dbReference>
<dbReference type="Proteomes" id="UP000078343">
    <property type="component" value="Unassembled WGS sequence"/>
</dbReference>
<dbReference type="SUPFAM" id="SSF51905">
    <property type="entry name" value="FAD/NAD(P)-binding domain"/>
    <property type="match status" value="1"/>
</dbReference>
<evidence type="ECO:0000256" key="6">
    <source>
        <dbReference type="RuleBase" id="RU362067"/>
    </source>
</evidence>
<evidence type="ECO:0000256" key="2">
    <source>
        <dbReference type="ARBA" id="ARBA00005995"/>
    </source>
</evidence>
<feature type="binding site" evidence="5">
    <location>
        <position position="450"/>
    </location>
    <ligand>
        <name>FAD</name>
        <dbReference type="ChEBI" id="CHEBI:57692"/>
    </ligand>
</feature>
<dbReference type="PANTHER" id="PTHR43563:SF14">
    <property type="entry name" value="AMINE OXIDASE"/>
    <property type="match status" value="1"/>
</dbReference>
<dbReference type="SUPFAM" id="SSF54373">
    <property type="entry name" value="FAD-linked reductases, C-terminal domain"/>
    <property type="match status" value="1"/>
</dbReference>
<keyword evidence="9" id="KW-1185">Reference proteome</keyword>
<keyword evidence="6" id="KW-0285">Flavoprotein</keyword>
<evidence type="ECO:0000313" key="8">
    <source>
        <dbReference type="EMBL" id="OAP53727.1"/>
    </source>
</evidence>
<feature type="binding site" evidence="5">
    <location>
        <begin position="52"/>
        <end position="53"/>
    </location>
    <ligand>
        <name>FAD</name>
        <dbReference type="ChEBI" id="CHEBI:57692"/>
    </ligand>
</feature>
<feature type="binding site" evidence="5">
    <location>
        <position position="363"/>
    </location>
    <ligand>
        <name>substrate</name>
    </ligand>
</feature>
<evidence type="ECO:0000256" key="4">
    <source>
        <dbReference type="ARBA" id="ARBA00048448"/>
    </source>
</evidence>
<dbReference type="Pfam" id="PF01593">
    <property type="entry name" value="Amino_oxidase"/>
    <property type="match status" value="1"/>
</dbReference>
<dbReference type="GeneID" id="30016264"/>
<dbReference type="GO" id="GO:0097621">
    <property type="term" value="F:monoamine oxidase activity"/>
    <property type="evidence" value="ECO:0007669"/>
    <property type="project" value="UniProtKB-EC"/>
</dbReference>
<organism evidence="8 9">
    <name type="scientific">Fonsecaea erecta</name>
    <dbReference type="NCBI Taxonomy" id="1367422"/>
    <lineage>
        <taxon>Eukaryota</taxon>
        <taxon>Fungi</taxon>
        <taxon>Dikarya</taxon>
        <taxon>Ascomycota</taxon>
        <taxon>Pezizomycotina</taxon>
        <taxon>Eurotiomycetes</taxon>
        <taxon>Chaetothyriomycetidae</taxon>
        <taxon>Chaetothyriales</taxon>
        <taxon>Herpotrichiellaceae</taxon>
        <taxon>Fonsecaea</taxon>
    </lineage>
</organism>
<dbReference type="Gene3D" id="1.10.405.10">
    <property type="entry name" value="Guanine Nucleotide Dissociation Inhibitor, domain 1"/>
    <property type="match status" value="1"/>
</dbReference>
<dbReference type="Gene3D" id="3.50.50.60">
    <property type="entry name" value="FAD/NAD(P)-binding domain"/>
    <property type="match status" value="1"/>
</dbReference>
<accession>A0A178Z202</accession>
<evidence type="ECO:0000256" key="3">
    <source>
        <dbReference type="ARBA" id="ARBA00023002"/>
    </source>
</evidence>
<comment type="catalytic activity">
    <reaction evidence="4">
        <text>a secondary aliphatic amine + O2 + H2O = a primary amine + an aldehyde + H2O2</text>
        <dbReference type="Rhea" id="RHEA:26414"/>
        <dbReference type="ChEBI" id="CHEBI:15377"/>
        <dbReference type="ChEBI" id="CHEBI:15379"/>
        <dbReference type="ChEBI" id="CHEBI:16240"/>
        <dbReference type="ChEBI" id="CHEBI:17478"/>
        <dbReference type="ChEBI" id="CHEBI:58855"/>
        <dbReference type="ChEBI" id="CHEBI:65296"/>
        <dbReference type="EC" id="1.4.3.4"/>
    </reaction>
</comment>
<reference evidence="8 9" key="1">
    <citation type="submission" date="2016-04" db="EMBL/GenBank/DDBJ databases">
        <title>Draft genome of Fonsecaea erecta CBS 125763.</title>
        <authorList>
            <person name="Weiss V.A."/>
            <person name="Vicente V.A."/>
            <person name="Raittz R.T."/>
            <person name="Moreno L.F."/>
            <person name="De Souza E.M."/>
            <person name="Pedrosa F.O."/>
            <person name="Steffens M.B."/>
            <person name="Faoro H."/>
            <person name="Tadra-Sfeir M.Z."/>
            <person name="Najafzadeh M.J."/>
            <person name="Felipe M.S."/>
            <person name="Teixeira M."/>
            <person name="Sun J."/>
            <person name="Xi L."/>
            <person name="Gomes R."/>
            <person name="De Azevedo C.M."/>
            <person name="Salgado C.G."/>
            <person name="Da Silva M.B."/>
            <person name="Nascimento M.F."/>
            <person name="Queiroz-Telles F."/>
            <person name="Attili D.S."/>
            <person name="Gorbushina A."/>
        </authorList>
    </citation>
    <scope>NUCLEOTIDE SEQUENCE [LARGE SCALE GENOMIC DNA]</scope>
    <source>
        <strain evidence="8 9">CBS 125763</strain>
    </source>
</reference>
<dbReference type="PRINTS" id="PR00757">
    <property type="entry name" value="AMINEOXDASEF"/>
</dbReference>
<feature type="binding site" evidence="5">
    <location>
        <position position="258"/>
    </location>
    <ligand>
        <name>FAD</name>
        <dbReference type="ChEBI" id="CHEBI:57692"/>
    </ligand>
</feature>
<evidence type="ECO:0000259" key="7">
    <source>
        <dbReference type="Pfam" id="PF01593"/>
    </source>
</evidence>
<keyword evidence="6" id="KW-0274">FAD</keyword>
<feature type="domain" description="Amine oxidase" evidence="7">
    <location>
        <begin position="32"/>
        <end position="473"/>
    </location>
</feature>
<dbReference type="AlphaFoldDB" id="A0A178Z202"/>
<proteinExistence type="inferred from homology"/>
<dbReference type="RefSeq" id="XP_018687094.1">
    <property type="nucleotide sequence ID" value="XM_018843580.1"/>
</dbReference>
<dbReference type="InterPro" id="IPR002937">
    <property type="entry name" value="Amino_oxidase"/>
</dbReference>
<name>A0A178Z202_9EURO</name>
<comment type="similarity">
    <text evidence="2 6">Belongs to the flavin monoamine oxidase family.</text>
</comment>
<dbReference type="InterPro" id="IPR036188">
    <property type="entry name" value="FAD/NAD-bd_sf"/>
</dbReference>
<dbReference type="EMBL" id="LVYI01000035">
    <property type="protein sequence ID" value="OAP53727.1"/>
    <property type="molecule type" value="Genomic_DNA"/>
</dbReference>
<evidence type="ECO:0000256" key="1">
    <source>
        <dbReference type="ARBA" id="ARBA00001974"/>
    </source>
</evidence>
<protein>
    <recommendedName>
        <fullName evidence="6">Amine oxidase</fullName>
        <ecNumber evidence="6">1.4.3.-</ecNumber>
    </recommendedName>
</protein>
<dbReference type="InterPro" id="IPR001613">
    <property type="entry name" value="Flavin_amine_oxidase"/>
</dbReference>
<evidence type="ECO:0000256" key="5">
    <source>
        <dbReference type="PIRSR" id="PIRSR601613-1"/>
    </source>
</evidence>
<dbReference type="PANTHER" id="PTHR43563">
    <property type="entry name" value="AMINE OXIDASE"/>
    <property type="match status" value="1"/>
</dbReference>
<feature type="binding site" evidence="5">
    <location>
        <position position="33"/>
    </location>
    <ligand>
        <name>FAD</name>
        <dbReference type="ChEBI" id="CHEBI:57692"/>
    </ligand>
</feature>
<dbReference type="EC" id="1.4.3.-" evidence="6"/>
<gene>
    <name evidence="8" type="ORF">AYL99_12099</name>
</gene>
<sequence>MSQFPHPVLDATPFKEYAPNDNVDVIVVGAGLSGLKAGYEVQQSGLSCLIIEARDRVGGKTWSVDPLGKGFGVDVGAAWINDTTQAKVYELTRFLGLETVFQNTKGNVLQEDLGMDLCSFSYGSVPEKLAESGGVDNMVYIRDLAEKVCQTLDIHDPVGSGGDLDKYTLREWAERNGAGRTAIASVSVWTRAMLGLEPSDVSALFFLNYLKSGGGLMRMRSDSKDGGQYMRLVKGTQSLSIGLAGLLQPGSLILNSPVLEINQNFYGATVVTGRGTFTSRKVIVSVPTPLYKEISFSPPLPYAKQQLSSANILGYTCKVMILFAEPWWRSKNFTGVLQSFEGPISVTRDSSVDSKGHYSMTCFVVGKPGVELSKKSQQDRFAAVLEQLNRCFGPSMGGSIPEPLAMTEHEWAKDHWAQGCPCPAAPPGAMTKFGHALRTPHANVHFVGTETAFEWKGYMDGAIRSGERGAREVVSELSKAKL</sequence>
<dbReference type="InterPro" id="IPR050703">
    <property type="entry name" value="Flavin_MAO"/>
</dbReference>
<keyword evidence="3 6" id="KW-0560">Oxidoreductase</keyword>
<comment type="caution">
    <text evidence="8">The sequence shown here is derived from an EMBL/GenBank/DDBJ whole genome shotgun (WGS) entry which is preliminary data.</text>
</comment>
<evidence type="ECO:0000313" key="9">
    <source>
        <dbReference type="Proteomes" id="UP000078343"/>
    </source>
</evidence>
<dbReference type="OrthoDB" id="5046242at2759"/>
<dbReference type="STRING" id="1367422.A0A178Z202"/>
<comment type="cofactor">
    <cofactor evidence="1 6">
        <name>FAD</name>
        <dbReference type="ChEBI" id="CHEBI:57692"/>
    </cofactor>
</comment>